<sequence>MKGSSDKTSTQWALTYYQEQAQARKTQSWGSLLRPSAIAAYISIIGRIIAGPVALLLLFAFTGYLTDATVFIKANHSIFAFTERDPSMAGGCTGCLGPCKIVMLKYKLLEDVAITSAPPFFTFTSLPPKVELYDFSPLSDEVLAFSAALDVNGTLCQARTSGGRHPSSSLAQLKNY</sequence>
<dbReference type="AlphaFoldDB" id="A0AAD9GRQ4"/>
<name>A0AAD9GRQ4_9STRA</name>
<reference evidence="2" key="1">
    <citation type="submission" date="2023-08" db="EMBL/GenBank/DDBJ databases">
        <title>Reference Genome Resource for the Citrus Pathogen Phytophthora citrophthora.</title>
        <authorList>
            <person name="Moller H."/>
            <person name="Coetzee B."/>
            <person name="Rose L.J."/>
            <person name="Van Niekerk J.M."/>
        </authorList>
    </citation>
    <scope>NUCLEOTIDE SEQUENCE</scope>
    <source>
        <strain evidence="2">STE-U-9442</strain>
    </source>
</reference>
<dbReference type="EMBL" id="JASMQC010000007">
    <property type="protein sequence ID" value="KAK1943799.1"/>
    <property type="molecule type" value="Genomic_DNA"/>
</dbReference>
<evidence type="ECO:0000256" key="1">
    <source>
        <dbReference type="SAM" id="Phobius"/>
    </source>
</evidence>
<gene>
    <name evidence="2" type="ORF">P3T76_005195</name>
</gene>
<accession>A0AAD9GRQ4</accession>
<dbReference type="Proteomes" id="UP001259832">
    <property type="component" value="Unassembled WGS sequence"/>
</dbReference>
<keyword evidence="1" id="KW-1133">Transmembrane helix</keyword>
<comment type="caution">
    <text evidence="2">The sequence shown here is derived from an EMBL/GenBank/DDBJ whole genome shotgun (WGS) entry which is preliminary data.</text>
</comment>
<keyword evidence="3" id="KW-1185">Reference proteome</keyword>
<proteinExistence type="predicted"/>
<protein>
    <submittedName>
        <fullName evidence="2">Uncharacterized protein</fullName>
    </submittedName>
</protein>
<feature type="transmembrane region" description="Helical" evidence="1">
    <location>
        <begin position="38"/>
        <end position="65"/>
    </location>
</feature>
<keyword evidence="1" id="KW-0812">Transmembrane</keyword>
<organism evidence="2 3">
    <name type="scientific">Phytophthora citrophthora</name>
    <dbReference type="NCBI Taxonomy" id="4793"/>
    <lineage>
        <taxon>Eukaryota</taxon>
        <taxon>Sar</taxon>
        <taxon>Stramenopiles</taxon>
        <taxon>Oomycota</taxon>
        <taxon>Peronosporomycetes</taxon>
        <taxon>Peronosporales</taxon>
        <taxon>Peronosporaceae</taxon>
        <taxon>Phytophthora</taxon>
    </lineage>
</organism>
<evidence type="ECO:0000313" key="2">
    <source>
        <dbReference type="EMBL" id="KAK1943799.1"/>
    </source>
</evidence>
<keyword evidence="1" id="KW-0472">Membrane</keyword>
<evidence type="ECO:0000313" key="3">
    <source>
        <dbReference type="Proteomes" id="UP001259832"/>
    </source>
</evidence>